<accession>A0A368QDP6</accession>
<evidence type="ECO:0000313" key="2">
    <source>
        <dbReference type="EMBL" id="RCV15380.1"/>
    </source>
</evidence>
<dbReference type="AlphaFoldDB" id="A0A368QDP6"/>
<reference evidence="2" key="2">
    <citation type="submission" date="2015-07" db="EMBL/GenBank/DDBJ databases">
        <authorList>
            <person name="Noorani M."/>
        </authorList>
    </citation>
    <scope>NUCLEOTIDE SEQUENCE</scope>
    <source>
        <strain evidence="2">Yugu1</strain>
    </source>
</reference>
<dbReference type="EMBL" id="CM003530">
    <property type="protein sequence ID" value="RCV15380.1"/>
    <property type="molecule type" value="Genomic_DNA"/>
</dbReference>
<feature type="region of interest" description="Disordered" evidence="1">
    <location>
        <begin position="1"/>
        <end position="26"/>
    </location>
</feature>
<organism evidence="2">
    <name type="scientific">Setaria italica</name>
    <name type="common">Foxtail millet</name>
    <name type="synonym">Panicum italicum</name>
    <dbReference type="NCBI Taxonomy" id="4555"/>
    <lineage>
        <taxon>Eukaryota</taxon>
        <taxon>Viridiplantae</taxon>
        <taxon>Streptophyta</taxon>
        <taxon>Embryophyta</taxon>
        <taxon>Tracheophyta</taxon>
        <taxon>Spermatophyta</taxon>
        <taxon>Magnoliopsida</taxon>
        <taxon>Liliopsida</taxon>
        <taxon>Poales</taxon>
        <taxon>Poaceae</taxon>
        <taxon>PACMAD clade</taxon>
        <taxon>Panicoideae</taxon>
        <taxon>Panicodae</taxon>
        <taxon>Paniceae</taxon>
        <taxon>Cenchrinae</taxon>
        <taxon>Setaria</taxon>
    </lineage>
</organism>
<reference evidence="2" key="1">
    <citation type="journal article" date="2012" name="Nat. Biotechnol.">
        <title>Reference genome sequence of the model plant Setaria.</title>
        <authorList>
            <person name="Bennetzen J.L."/>
            <person name="Schmutz J."/>
            <person name="Wang H."/>
            <person name="Percifield R."/>
            <person name="Hawkins J."/>
            <person name="Pontaroli A.C."/>
            <person name="Estep M."/>
            <person name="Feng L."/>
            <person name="Vaughn J.N."/>
            <person name="Grimwood J."/>
            <person name="Jenkins J."/>
            <person name="Barry K."/>
            <person name="Lindquist E."/>
            <person name="Hellsten U."/>
            <person name="Deshpande S."/>
            <person name="Wang X."/>
            <person name="Wu X."/>
            <person name="Mitros T."/>
            <person name="Triplett J."/>
            <person name="Yang X."/>
            <person name="Ye C.Y."/>
            <person name="Mauro-Herrera M."/>
            <person name="Wang L."/>
            <person name="Li P."/>
            <person name="Sharma M."/>
            <person name="Sharma R."/>
            <person name="Ronald P.C."/>
            <person name="Panaud O."/>
            <person name="Kellogg E.A."/>
            <person name="Brutnell T.P."/>
            <person name="Doust A.N."/>
            <person name="Tuskan G.A."/>
            <person name="Rokhsar D."/>
            <person name="Devos K.M."/>
        </authorList>
    </citation>
    <scope>NUCLEOTIDE SEQUENCE [LARGE SCALE GENOMIC DNA]</scope>
    <source>
        <strain evidence="2">Yugu1</strain>
    </source>
</reference>
<protein>
    <submittedName>
        <fullName evidence="2">Uncharacterized protein</fullName>
    </submittedName>
</protein>
<feature type="compositionally biased region" description="Basic and acidic residues" evidence="1">
    <location>
        <begin position="1"/>
        <end position="13"/>
    </location>
</feature>
<gene>
    <name evidence="2" type="ORF">SETIT_3G051700v2</name>
</gene>
<sequence>MVKDDPLDNENPRSHTANNIHVDNKREEMSIMVSSVNDQYKTAALDFQKDKTTTDRPRLQGQASVRVATPT</sequence>
<evidence type="ECO:0000256" key="1">
    <source>
        <dbReference type="SAM" id="MobiDB-lite"/>
    </source>
</evidence>
<feature type="region of interest" description="Disordered" evidence="1">
    <location>
        <begin position="50"/>
        <end position="71"/>
    </location>
</feature>
<proteinExistence type="predicted"/>
<dbReference type="OrthoDB" id="663323at2759"/>
<name>A0A368QDP6_SETIT</name>